<dbReference type="InterPro" id="IPR006674">
    <property type="entry name" value="HD_domain"/>
</dbReference>
<evidence type="ECO:0000259" key="1">
    <source>
        <dbReference type="Pfam" id="PF01966"/>
    </source>
</evidence>
<name>A0A644VBL3_9ZZZZ</name>
<gene>
    <name evidence="2" type="ORF">SDC9_34518</name>
</gene>
<dbReference type="CDD" id="cd00077">
    <property type="entry name" value="HDc"/>
    <property type="match status" value="1"/>
</dbReference>
<feature type="domain" description="HD" evidence="1">
    <location>
        <begin position="21"/>
        <end position="125"/>
    </location>
</feature>
<dbReference type="SUPFAM" id="SSF109604">
    <property type="entry name" value="HD-domain/PDEase-like"/>
    <property type="match status" value="1"/>
</dbReference>
<proteinExistence type="predicted"/>
<accession>A0A644VBL3</accession>
<organism evidence="2">
    <name type="scientific">bioreactor metagenome</name>
    <dbReference type="NCBI Taxonomy" id="1076179"/>
    <lineage>
        <taxon>unclassified sequences</taxon>
        <taxon>metagenomes</taxon>
        <taxon>ecological metagenomes</taxon>
    </lineage>
</organism>
<sequence length="165" mass="18679">MDRLAELTSLMISYMSGDARRIQHFIKVHGFAALLGRQEGMNDEELFVLESAALVHDIGIKNGEAKHGKGCCTGKHQEEEGPAVAREMLLKLQYDEPTVERVCYLVGHHHTYNSIEGLDYQLLVEADFLVNLYEDSCSKEAVKNVMDKIFKTKSGIRLCKIMYEI</sequence>
<dbReference type="Pfam" id="PF01966">
    <property type="entry name" value="HD"/>
    <property type="match status" value="1"/>
</dbReference>
<dbReference type="Gene3D" id="1.10.3210.10">
    <property type="entry name" value="Hypothetical protein af1432"/>
    <property type="match status" value="1"/>
</dbReference>
<reference evidence="2" key="1">
    <citation type="submission" date="2019-08" db="EMBL/GenBank/DDBJ databases">
        <authorList>
            <person name="Kucharzyk K."/>
            <person name="Murdoch R.W."/>
            <person name="Higgins S."/>
            <person name="Loffler F."/>
        </authorList>
    </citation>
    <scope>NUCLEOTIDE SEQUENCE</scope>
</reference>
<dbReference type="AlphaFoldDB" id="A0A644VBL3"/>
<evidence type="ECO:0000313" key="2">
    <source>
        <dbReference type="EMBL" id="MPL88495.1"/>
    </source>
</evidence>
<dbReference type="InterPro" id="IPR003607">
    <property type="entry name" value="HD/PDEase_dom"/>
</dbReference>
<comment type="caution">
    <text evidence="2">The sequence shown here is derived from an EMBL/GenBank/DDBJ whole genome shotgun (WGS) entry which is preliminary data.</text>
</comment>
<protein>
    <recommendedName>
        <fullName evidence="1">HD domain-containing protein</fullName>
    </recommendedName>
</protein>
<dbReference type="EMBL" id="VSSQ01000258">
    <property type="protein sequence ID" value="MPL88495.1"/>
    <property type="molecule type" value="Genomic_DNA"/>
</dbReference>